<proteinExistence type="predicted"/>
<reference evidence="1 2" key="1">
    <citation type="submission" date="2016-07" db="EMBL/GenBank/DDBJ databases">
        <title>Draft Genome Sequence of Methylobrevis pamukkalensis PK2.</title>
        <authorList>
            <person name="Vasilenko O.V."/>
            <person name="Doronina N.V."/>
            <person name="Shmareva M.N."/>
            <person name="Tarlachkov S.V."/>
            <person name="Mustakhimov I."/>
            <person name="Trotsenko Y.A."/>
        </authorList>
    </citation>
    <scope>NUCLEOTIDE SEQUENCE [LARGE SCALE GENOMIC DNA]</scope>
    <source>
        <strain evidence="1 2">PK2</strain>
    </source>
</reference>
<evidence type="ECO:0000313" key="1">
    <source>
        <dbReference type="EMBL" id="ODN70520.1"/>
    </source>
</evidence>
<evidence type="ECO:0008006" key="3">
    <source>
        <dbReference type="Google" id="ProtNLM"/>
    </source>
</evidence>
<accession>A0A1E3H2J8</accession>
<dbReference type="InterPro" id="IPR025427">
    <property type="entry name" value="DUF4160"/>
</dbReference>
<comment type="caution">
    <text evidence="1">The sequence shown here is derived from an EMBL/GenBank/DDBJ whole genome shotgun (WGS) entry which is preliminary data.</text>
</comment>
<name>A0A1E3H2J8_9HYPH</name>
<dbReference type="Pfam" id="PF13711">
    <property type="entry name" value="DUF4160"/>
    <property type="match status" value="1"/>
</dbReference>
<gene>
    <name evidence="1" type="ORF">A6302_02122</name>
</gene>
<keyword evidence="2" id="KW-1185">Reference proteome</keyword>
<dbReference type="Proteomes" id="UP000094622">
    <property type="component" value="Unassembled WGS sequence"/>
</dbReference>
<sequence>MPTVAMVDGVKIMFYADDHPPPHFHALLAEHAAVIDIDA</sequence>
<organism evidence="1 2">
    <name type="scientific">Methylobrevis pamukkalensis</name>
    <dbReference type="NCBI Taxonomy" id="1439726"/>
    <lineage>
        <taxon>Bacteria</taxon>
        <taxon>Pseudomonadati</taxon>
        <taxon>Pseudomonadota</taxon>
        <taxon>Alphaproteobacteria</taxon>
        <taxon>Hyphomicrobiales</taxon>
        <taxon>Pleomorphomonadaceae</taxon>
        <taxon>Methylobrevis</taxon>
    </lineage>
</organism>
<dbReference type="AlphaFoldDB" id="A0A1E3H2J8"/>
<dbReference type="EMBL" id="MCRJ01000047">
    <property type="protein sequence ID" value="ODN70520.1"/>
    <property type="molecule type" value="Genomic_DNA"/>
</dbReference>
<dbReference type="RefSeq" id="WP_245294008.1">
    <property type="nucleotide sequence ID" value="NZ_MCRJ01000047.1"/>
</dbReference>
<protein>
    <recommendedName>
        <fullName evidence="3">DUF4160 domain-containing protein</fullName>
    </recommendedName>
</protein>
<evidence type="ECO:0000313" key="2">
    <source>
        <dbReference type="Proteomes" id="UP000094622"/>
    </source>
</evidence>